<dbReference type="PANTHER" id="PTHR43302:SF5">
    <property type="entry name" value="TRANSPORTER ARSB-RELATED"/>
    <property type="match status" value="1"/>
</dbReference>
<keyword evidence="10" id="KW-1185">Reference proteome</keyword>
<dbReference type="Proteomes" id="UP000001542">
    <property type="component" value="Unassembled WGS sequence"/>
</dbReference>
<evidence type="ECO:0000256" key="1">
    <source>
        <dbReference type="ARBA" id="ARBA00004651"/>
    </source>
</evidence>
<evidence type="ECO:0000259" key="8">
    <source>
        <dbReference type="Pfam" id="PF03600"/>
    </source>
</evidence>
<dbReference type="RefSeq" id="XP_001305404.1">
    <property type="nucleotide sequence ID" value="XM_001305403.1"/>
</dbReference>
<dbReference type="InParanoid" id="A2FRL2"/>
<evidence type="ECO:0000256" key="5">
    <source>
        <dbReference type="ARBA" id="ARBA00022989"/>
    </source>
</evidence>
<organism evidence="9 10">
    <name type="scientific">Trichomonas vaginalis (strain ATCC PRA-98 / G3)</name>
    <dbReference type="NCBI Taxonomy" id="412133"/>
    <lineage>
        <taxon>Eukaryota</taxon>
        <taxon>Metamonada</taxon>
        <taxon>Parabasalia</taxon>
        <taxon>Trichomonadida</taxon>
        <taxon>Trichomonadidae</taxon>
        <taxon>Trichomonas</taxon>
    </lineage>
</organism>
<dbReference type="PANTHER" id="PTHR43302">
    <property type="entry name" value="TRANSPORTER ARSB-RELATED"/>
    <property type="match status" value="1"/>
</dbReference>
<feature type="domain" description="Citrate transporter-like" evidence="8">
    <location>
        <begin position="3"/>
        <end position="113"/>
    </location>
</feature>
<dbReference type="Pfam" id="PF03600">
    <property type="entry name" value="CitMHS"/>
    <property type="match status" value="1"/>
</dbReference>
<reference evidence="9" key="2">
    <citation type="journal article" date="2007" name="Science">
        <title>Draft genome sequence of the sexually transmitted pathogen Trichomonas vaginalis.</title>
        <authorList>
            <person name="Carlton J.M."/>
            <person name="Hirt R.P."/>
            <person name="Silva J.C."/>
            <person name="Delcher A.L."/>
            <person name="Schatz M."/>
            <person name="Zhao Q."/>
            <person name="Wortman J.R."/>
            <person name="Bidwell S.L."/>
            <person name="Alsmark U.C.M."/>
            <person name="Besteiro S."/>
            <person name="Sicheritz-Ponten T."/>
            <person name="Noel C.J."/>
            <person name="Dacks J.B."/>
            <person name="Foster P.G."/>
            <person name="Simillion C."/>
            <person name="Van de Peer Y."/>
            <person name="Miranda-Saavedra D."/>
            <person name="Barton G.J."/>
            <person name="Westrop G.D."/>
            <person name="Mueller S."/>
            <person name="Dessi D."/>
            <person name="Fiori P.L."/>
            <person name="Ren Q."/>
            <person name="Paulsen I."/>
            <person name="Zhang H."/>
            <person name="Bastida-Corcuera F.D."/>
            <person name="Simoes-Barbosa A."/>
            <person name="Brown M.T."/>
            <person name="Hayes R.D."/>
            <person name="Mukherjee M."/>
            <person name="Okumura C.Y."/>
            <person name="Schneider R."/>
            <person name="Smith A.J."/>
            <person name="Vanacova S."/>
            <person name="Villalvazo M."/>
            <person name="Haas B.J."/>
            <person name="Pertea M."/>
            <person name="Feldblyum T.V."/>
            <person name="Utterback T.R."/>
            <person name="Shu C.L."/>
            <person name="Osoegawa K."/>
            <person name="de Jong P.J."/>
            <person name="Hrdy I."/>
            <person name="Horvathova L."/>
            <person name="Zubacova Z."/>
            <person name="Dolezal P."/>
            <person name="Malik S.B."/>
            <person name="Logsdon J.M. Jr."/>
            <person name="Henze K."/>
            <person name="Gupta A."/>
            <person name="Wang C.C."/>
            <person name="Dunne R.L."/>
            <person name="Upcroft J.A."/>
            <person name="Upcroft P."/>
            <person name="White O."/>
            <person name="Salzberg S.L."/>
            <person name="Tang P."/>
            <person name="Chiu C.-H."/>
            <person name="Lee Y.-S."/>
            <person name="Embley T.M."/>
            <person name="Coombs G.H."/>
            <person name="Mottram J.C."/>
            <person name="Tachezy J."/>
            <person name="Fraser-Liggett C.M."/>
            <person name="Johnson P.J."/>
        </authorList>
    </citation>
    <scope>NUCLEOTIDE SEQUENCE [LARGE SCALE GENOMIC DNA]</scope>
    <source>
        <strain evidence="9">G3</strain>
    </source>
</reference>
<keyword evidence="4 7" id="KW-0812">Transmembrane</keyword>
<proteinExistence type="predicted"/>
<dbReference type="AlphaFoldDB" id="A2FRL2"/>
<accession>A2FRL2</accession>
<dbReference type="OrthoDB" id="442352at2759"/>
<evidence type="ECO:0000256" key="3">
    <source>
        <dbReference type="ARBA" id="ARBA00022475"/>
    </source>
</evidence>
<evidence type="ECO:0000256" key="4">
    <source>
        <dbReference type="ARBA" id="ARBA00022692"/>
    </source>
</evidence>
<dbReference type="GO" id="GO:0005886">
    <property type="term" value="C:plasma membrane"/>
    <property type="evidence" value="ECO:0007669"/>
    <property type="project" value="UniProtKB-SubCell"/>
</dbReference>
<evidence type="ECO:0000313" key="9">
    <source>
        <dbReference type="EMBL" id="EAX92474.1"/>
    </source>
</evidence>
<feature type="transmembrane region" description="Helical" evidence="7">
    <location>
        <begin position="57"/>
        <end position="75"/>
    </location>
</feature>
<keyword evidence="6 7" id="KW-0472">Membrane</keyword>
<feature type="transmembrane region" description="Helical" evidence="7">
    <location>
        <begin position="27"/>
        <end position="51"/>
    </location>
</feature>
<name>A2FRL2_TRIV3</name>
<dbReference type="EMBL" id="DS113966">
    <property type="protein sequence ID" value="EAX92474.1"/>
    <property type="molecule type" value="Genomic_DNA"/>
</dbReference>
<dbReference type="VEuPathDB" id="TrichDB:TVAGG3_1061150"/>
<reference evidence="9" key="1">
    <citation type="submission" date="2006-10" db="EMBL/GenBank/DDBJ databases">
        <authorList>
            <person name="Amadeo P."/>
            <person name="Zhao Q."/>
            <person name="Wortman J."/>
            <person name="Fraser-Liggett C."/>
            <person name="Carlton J."/>
        </authorList>
    </citation>
    <scope>NUCLEOTIDE SEQUENCE</scope>
    <source>
        <strain evidence="9">G3</strain>
    </source>
</reference>
<comment type="subcellular location">
    <subcellularLocation>
        <location evidence="1">Cell membrane</location>
        <topology evidence="1">Multi-pass membrane protein</topology>
    </subcellularLocation>
</comment>
<dbReference type="KEGG" id="tva:4750186"/>
<evidence type="ECO:0000256" key="7">
    <source>
        <dbReference type="SAM" id="Phobius"/>
    </source>
</evidence>
<keyword evidence="3" id="KW-1003">Cell membrane</keyword>
<dbReference type="InterPro" id="IPR004680">
    <property type="entry name" value="Cit_transptr-like_dom"/>
</dbReference>
<evidence type="ECO:0000313" key="10">
    <source>
        <dbReference type="Proteomes" id="UP000001542"/>
    </source>
</evidence>
<gene>
    <name evidence="9" type="ORF">TVAG_331500</name>
</gene>
<evidence type="ECO:0000256" key="2">
    <source>
        <dbReference type="ARBA" id="ARBA00022448"/>
    </source>
</evidence>
<dbReference type="VEuPathDB" id="TrichDB:TVAG_391780"/>
<keyword evidence="5 7" id="KW-1133">Transmembrane helix</keyword>
<keyword evidence="2" id="KW-0813">Transport</keyword>
<dbReference type="GO" id="GO:0055085">
    <property type="term" value="P:transmembrane transport"/>
    <property type="evidence" value="ECO:0007669"/>
    <property type="project" value="InterPro"/>
</dbReference>
<sequence length="117" mass="13032">MFLDTTGFFKMCATWAIKKSGKSGTKLFMLIYFTVAFITILSSNDVAILTFTPFVTYFARAAGINPIPFLFGQFMSANSWGIMLIISNPTNVVIATGFGHDFGFYCKYAFFPALLQE</sequence>
<protein>
    <recommendedName>
        <fullName evidence="8">Citrate transporter-like domain-containing protein</fullName>
    </recommendedName>
</protein>
<evidence type="ECO:0000256" key="6">
    <source>
        <dbReference type="ARBA" id="ARBA00023136"/>
    </source>
</evidence>